<dbReference type="Pfam" id="PF07705">
    <property type="entry name" value="CARDB"/>
    <property type="match status" value="1"/>
</dbReference>
<keyword evidence="5" id="KW-1185">Reference proteome</keyword>
<dbReference type="InterPro" id="IPR011635">
    <property type="entry name" value="CARDB"/>
</dbReference>
<keyword evidence="1" id="KW-0812">Transmembrane</keyword>
<name>A0A6V8KH15_9ACTN</name>
<sequence length="533" mass="54718">MLPMKHLARTARRVGAGGAVLAMAALLGIATPAQAKAAAPDLFVSFTSDPVAEVNNAGMQLGVYVYNQGDATATSVKVKYDASGVSDDVAVSLPEWGENENCTQDAAIIVCEYGTLEPGQTDIVYDVELKSVKGAAVGGAGDMVVSIEGAEEESDSENNSSTFPVTVIASGPDLVAAADGIGSAQDRVGPGDTAPLLAAVFNDGDEPAPGFAVTFSLPYGATFAEQYSDCVYLGGIDRDPPAGYIYGPTTVTCVADFPLAPGEGFPLFDPESGEAIFNAVFGKNLRGPEEIFAYFETRLPTEDEAAKLGGKRAAGDKTFAKEVGALAKVSKANRLAAAEELDTSNNLATFSIWSKANTIDVEVTVPPVAGEVGQTVTVKYTIVNNGPSDGGGPAYDITAPSGTVLVHPGGWCRVPDVEDQPAEATKLRCVVESEWLTIHSGYGRLTGSVQVKIKSTPGTDGAIHAENIAVQAKESNPANNTAAIVITQGGTGGGLPVTGPRAGLVAGAGALLVAAGVVALVMIRRRRIITVVE</sequence>
<feature type="signal peptide" evidence="2">
    <location>
        <begin position="1"/>
        <end position="35"/>
    </location>
</feature>
<keyword evidence="2" id="KW-0732">Signal</keyword>
<reference evidence="4 5" key="2">
    <citation type="submission" date="2020-03" db="EMBL/GenBank/DDBJ databases">
        <authorList>
            <person name="Ichikawa N."/>
            <person name="Kimura A."/>
            <person name="Kitahashi Y."/>
            <person name="Uohara A."/>
        </authorList>
    </citation>
    <scope>NUCLEOTIDE SEQUENCE [LARGE SCALE GENOMIC DNA]</scope>
    <source>
        <strain evidence="4 5">NBRC 108639</strain>
    </source>
</reference>
<dbReference type="EMBL" id="BLPF01000002">
    <property type="protein sequence ID" value="GFJ81306.1"/>
    <property type="molecule type" value="Genomic_DNA"/>
</dbReference>
<proteinExistence type="predicted"/>
<feature type="transmembrane region" description="Helical" evidence="1">
    <location>
        <begin position="504"/>
        <end position="523"/>
    </location>
</feature>
<gene>
    <name evidence="4" type="ORF">Phou_054860</name>
</gene>
<protein>
    <recommendedName>
        <fullName evidence="3">CARDB domain-containing protein</fullName>
    </recommendedName>
</protein>
<dbReference type="AlphaFoldDB" id="A0A6V8KH15"/>
<evidence type="ECO:0000313" key="5">
    <source>
        <dbReference type="Proteomes" id="UP000482800"/>
    </source>
</evidence>
<evidence type="ECO:0000256" key="2">
    <source>
        <dbReference type="SAM" id="SignalP"/>
    </source>
</evidence>
<dbReference type="InterPro" id="IPR013783">
    <property type="entry name" value="Ig-like_fold"/>
</dbReference>
<comment type="caution">
    <text evidence="4">The sequence shown here is derived from an EMBL/GenBank/DDBJ whole genome shotgun (WGS) entry which is preliminary data.</text>
</comment>
<organism evidence="4 5">
    <name type="scientific">Phytohabitans houttuyneae</name>
    <dbReference type="NCBI Taxonomy" id="1076126"/>
    <lineage>
        <taxon>Bacteria</taxon>
        <taxon>Bacillati</taxon>
        <taxon>Actinomycetota</taxon>
        <taxon>Actinomycetes</taxon>
        <taxon>Micromonosporales</taxon>
        <taxon>Micromonosporaceae</taxon>
    </lineage>
</organism>
<dbReference type="Gene3D" id="2.60.40.10">
    <property type="entry name" value="Immunoglobulins"/>
    <property type="match status" value="1"/>
</dbReference>
<evidence type="ECO:0000256" key="1">
    <source>
        <dbReference type="SAM" id="Phobius"/>
    </source>
</evidence>
<evidence type="ECO:0000313" key="4">
    <source>
        <dbReference type="EMBL" id="GFJ81306.1"/>
    </source>
</evidence>
<evidence type="ECO:0000259" key="3">
    <source>
        <dbReference type="Pfam" id="PF07705"/>
    </source>
</evidence>
<reference evidence="4 5" key="1">
    <citation type="submission" date="2020-03" db="EMBL/GenBank/DDBJ databases">
        <title>Whole genome shotgun sequence of Phytohabitans houttuyneae NBRC 108639.</title>
        <authorList>
            <person name="Komaki H."/>
            <person name="Tamura T."/>
        </authorList>
    </citation>
    <scope>NUCLEOTIDE SEQUENCE [LARGE SCALE GENOMIC DNA]</scope>
    <source>
        <strain evidence="4 5">NBRC 108639</strain>
    </source>
</reference>
<accession>A0A6V8KH15</accession>
<dbReference type="GO" id="GO:0005975">
    <property type="term" value="P:carbohydrate metabolic process"/>
    <property type="evidence" value="ECO:0007669"/>
    <property type="project" value="UniProtKB-ARBA"/>
</dbReference>
<dbReference type="Proteomes" id="UP000482800">
    <property type="component" value="Unassembled WGS sequence"/>
</dbReference>
<keyword evidence="1" id="KW-1133">Transmembrane helix</keyword>
<feature type="domain" description="CARDB" evidence="3">
    <location>
        <begin position="39"/>
        <end position="101"/>
    </location>
</feature>
<feature type="chain" id="PRO_5028827272" description="CARDB domain-containing protein" evidence="2">
    <location>
        <begin position="36"/>
        <end position="533"/>
    </location>
</feature>
<keyword evidence="1" id="KW-0472">Membrane</keyword>